<comment type="subcellular location">
    <subcellularLocation>
        <location evidence="1">Cell membrane</location>
        <topology evidence="1">Multi-pass membrane protein</topology>
    </subcellularLocation>
</comment>
<keyword evidence="6 7" id="KW-0472">Membrane</keyword>
<feature type="transmembrane region" description="Helical" evidence="7">
    <location>
        <begin position="391"/>
        <end position="415"/>
    </location>
</feature>
<evidence type="ECO:0000256" key="7">
    <source>
        <dbReference type="SAM" id="Phobius"/>
    </source>
</evidence>
<feature type="transmembrane region" description="Helical" evidence="7">
    <location>
        <begin position="322"/>
        <end position="344"/>
    </location>
</feature>
<keyword evidence="5 7" id="KW-1133">Transmembrane helix</keyword>
<protein>
    <submittedName>
        <fullName evidence="8">Teichuronic acid biosynthesis protein TuaB</fullName>
    </submittedName>
</protein>
<gene>
    <name evidence="8" type="primary">tuaB_1</name>
    <name evidence="8" type="ORF">Mal64_01110</name>
</gene>
<comment type="caution">
    <text evidence="8">The sequence shown here is derived from an EMBL/GenBank/DDBJ whole genome shotgun (WGS) entry which is preliminary data.</text>
</comment>
<evidence type="ECO:0000256" key="1">
    <source>
        <dbReference type="ARBA" id="ARBA00004651"/>
    </source>
</evidence>
<reference evidence="8 9" key="1">
    <citation type="submission" date="2019-02" db="EMBL/GenBank/DDBJ databases">
        <title>Deep-cultivation of Planctomycetes and their phenomic and genomic characterization uncovers novel biology.</title>
        <authorList>
            <person name="Wiegand S."/>
            <person name="Jogler M."/>
            <person name="Boedeker C."/>
            <person name="Pinto D."/>
            <person name="Vollmers J."/>
            <person name="Rivas-Marin E."/>
            <person name="Kohn T."/>
            <person name="Peeters S.H."/>
            <person name="Heuer A."/>
            <person name="Rast P."/>
            <person name="Oberbeckmann S."/>
            <person name="Bunk B."/>
            <person name="Jeske O."/>
            <person name="Meyerdierks A."/>
            <person name="Storesund J.E."/>
            <person name="Kallscheuer N."/>
            <person name="Luecker S."/>
            <person name="Lage O.M."/>
            <person name="Pohl T."/>
            <person name="Merkel B.J."/>
            <person name="Hornburger P."/>
            <person name="Mueller R.-W."/>
            <person name="Bruemmer F."/>
            <person name="Labrenz M."/>
            <person name="Spormann A.M."/>
            <person name="Op Den Camp H."/>
            <person name="Overmann J."/>
            <person name="Amann R."/>
            <person name="Jetten M.S.M."/>
            <person name="Mascher T."/>
            <person name="Medema M.H."/>
            <person name="Devos D.P."/>
            <person name="Kaster A.-K."/>
            <person name="Ovreas L."/>
            <person name="Rohde M."/>
            <person name="Galperin M.Y."/>
            <person name="Jogler C."/>
        </authorList>
    </citation>
    <scope>NUCLEOTIDE SEQUENCE [LARGE SCALE GENOMIC DNA]</scope>
    <source>
        <strain evidence="8 9">Mal64</strain>
    </source>
</reference>
<feature type="transmembrane region" description="Helical" evidence="7">
    <location>
        <begin position="115"/>
        <end position="136"/>
    </location>
</feature>
<keyword evidence="4 7" id="KW-0812">Transmembrane</keyword>
<evidence type="ECO:0000256" key="2">
    <source>
        <dbReference type="ARBA" id="ARBA00007430"/>
    </source>
</evidence>
<evidence type="ECO:0000256" key="6">
    <source>
        <dbReference type="ARBA" id="ARBA00023136"/>
    </source>
</evidence>
<organism evidence="8 9">
    <name type="scientific">Pseudobythopirellula maris</name>
    <dbReference type="NCBI Taxonomy" id="2527991"/>
    <lineage>
        <taxon>Bacteria</taxon>
        <taxon>Pseudomonadati</taxon>
        <taxon>Planctomycetota</taxon>
        <taxon>Planctomycetia</taxon>
        <taxon>Pirellulales</taxon>
        <taxon>Lacipirellulaceae</taxon>
        <taxon>Pseudobythopirellula</taxon>
    </lineage>
</organism>
<dbReference type="InterPro" id="IPR050833">
    <property type="entry name" value="Poly_Biosynth_Transport"/>
</dbReference>
<dbReference type="PANTHER" id="PTHR30250:SF10">
    <property type="entry name" value="LIPOPOLYSACCHARIDE BIOSYNTHESIS PROTEIN WZXC"/>
    <property type="match status" value="1"/>
</dbReference>
<dbReference type="GO" id="GO:0005886">
    <property type="term" value="C:plasma membrane"/>
    <property type="evidence" value="ECO:0007669"/>
    <property type="project" value="UniProtKB-SubCell"/>
</dbReference>
<evidence type="ECO:0000256" key="3">
    <source>
        <dbReference type="ARBA" id="ARBA00022475"/>
    </source>
</evidence>
<dbReference type="RefSeq" id="WP_146395638.1">
    <property type="nucleotide sequence ID" value="NZ_SJPQ01000001.1"/>
</dbReference>
<feature type="transmembrane region" description="Helical" evidence="7">
    <location>
        <begin position="78"/>
        <end position="95"/>
    </location>
</feature>
<dbReference type="OrthoDB" id="9770347at2"/>
<evidence type="ECO:0000313" key="9">
    <source>
        <dbReference type="Proteomes" id="UP000315440"/>
    </source>
</evidence>
<comment type="similarity">
    <text evidence="2">Belongs to the polysaccharide synthase family.</text>
</comment>
<feature type="transmembrane region" description="Helical" evidence="7">
    <location>
        <begin position="356"/>
        <end position="379"/>
    </location>
</feature>
<dbReference type="Proteomes" id="UP000315440">
    <property type="component" value="Unassembled WGS sequence"/>
</dbReference>
<dbReference type="PANTHER" id="PTHR30250">
    <property type="entry name" value="PST FAMILY PREDICTED COLANIC ACID TRANSPORTER"/>
    <property type="match status" value="1"/>
</dbReference>
<evidence type="ECO:0000256" key="4">
    <source>
        <dbReference type="ARBA" id="ARBA00022692"/>
    </source>
</evidence>
<dbReference type="EMBL" id="SJPQ01000001">
    <property type="protein sequence ID" value="TWT89732.1"/>
    <property type="molecule type" value="Genomic_DNA"/>
</dbReference>
<proteinExistence type="inferred from homology"/>
<feature type="transmembrane region" description="Helical" evidence="7">
    <location>
        <begin position="148"/>
        <end position="170"/>
    </location>
</feature>
<feature type="transmembrane region" description="Helical" evidence="7">
    <location>
        <begin position="182"/>
        <end position="202"/>
    </location>
</feature>
<keyword evidence="3" id="KW-1003">Cell membrane</keyword>
<accession>A0A5C5ZQC6</accession>
<sequence>MNPSAPTNTDPTAAPPEAVVLARASTDGENPVKSPARRARGDKDFHSSVRWSALSKYGAQGVQFIVSIVLARLLAPEYFGLLGMATVVTGFLRTFRNLGFTSAIVQRKEVTQELLSTLFWVNMALCVVVGVVMMAIAPLAGSMYGEPLVTWIIIALTPTLLFTGLMTIPAAMLQREMAFRDLAVREIGGVIVSGATGVVLALAGWGVWALVAASLAGAFAQTVLICWLEPFRPGLVWDSQGLKESLSFGLNITGFRIFNYFARNADNLIIGLFLGPAALGFYALAYRLMLLPRDSVSAVVTRVLFPKLSRSQGDDEQLADKYLRACGAIACLTFPLMTALAILADPFVRVVLGEKWLPAAPLLMILAPIGMLHSIQTTVGQLYLAKGRSGLMFVWGVISSMIFVASFLIGIPWGVKGVACSYAVANLLLLYPCLHIPFGLVRSLSVGRFMRSLLPHAIVIGVMAAAMHVVTVVMDQAGIDGALPILLVSILVGSVTYVAIVVVVRPVGFTDVVSALSPMRYSLLGVGSDSKVASGK</sequence>
<feature type="transmembrane region" description="Helical" evidence="7">
    <location>
        <begin position="485"/>
        <end position="504"/>
    </location>
</feature>
<dbReference type="NCBIfam" id="NF007773">
    <property type="entry name" value="PRK10459.1"/>
    <property type="match status" value="1"/>
</dbReference>
<feature type="transmembrane region" description="Helical" evidence="7">
    <location>
        <begin position="268"/>
        <end position="285"/>
    </location>
</feature>
<dbReference type="CDD" id="cd13127">
    <property type="entry name" value="MATE_tuaB_like"/>
    <property type="match status" value="1"/>
</dbReference>
<name>A0A5C5ZQC6_9BACT</name>
<dbReference type="Pfam" id="PF13440">
    <property type="entry name" value="Polysacc_synt_3"/>
    <property type="match status" value="1"/>
</dbReference>
<feature type="transmembrane region" description="Helical" evidence="7">
    <location>
        <begin position="453"/>
        <end position="473"/>
    </location>
</feature>
<keyword evidence="9" id="KW-1185">Reference proteome</keyword>
<feature type="transmembrane region" description="Helical" evidence="7">
    <location>
        <begin position="421"/>
        <end position="441"/>
    </location>
</feature>
<dbReference type="AlphaFoldDB" id="A0A5C5ZQC6"/>
<evidence type="ECO:0000256" key="5">
    <source>
        <dbReference type="ARBA" id="ARBA00022989"/>
    </source>
</evidence>
<evidence type="ECO:0000313" key="8">
    <source>
        <dbReference type="EMBL" id="TWT89732.1"/>
    </source>
</evidence>